<feature type="transmembrane region" description="Helical" evidence="5">
    <location>
        <begin position="40"/>
        <end position="61"/>
    </location>
</feature>
<evidence type="ECO:0000256" key="3">
    <source>
        <dbReference type="ARBA" id="ARBA00022989"/>
    </source>
</evidence>
<evidence type="ECO:0000256" key="4">
    <source>
        <dbReference type="ARBA" id="ARBA00023136"/>
    </source>
</evidence>
<comment type="subcellular location">
    <subcellularLocation>
        <location evidence="1">Membrane</location>
        <topology evidence="1">Multi-pass membrane protein</topology>
    </subcellularLocation>
</comment>
<name>A0A913YAP2_EXADI</name>
<keyword evidence="4 5" id="KW-0472">Membrane</keyword>
<accession>A0A913YAP2</accession>
<feature type="transmembrane region" description="Helical" evidence="5">
    <location>
        <begin position="73"/>
        <end position="94"/>
    </location>
</feature>
<keyword evidence="3 5" id="KW-1133">Transmembrane helix</keyword>
<sequence length="255" mass="27703">MTIAKTNRREYPPGETLDGLVFTKEQRKGNFFDLIRTRKMLHITVSVFFISLTATVVYLAVTITSPSLGGNMYLNVFIMGIIEIPANFICMVVIKRLGRRKVIAISLIVAATGAVLVILLTRYDPGSYQGFAIGRVSTSALAKMAVSVAYITVTMFASECYPSVIRGTGFAVSNAGVDIGGIITPFIIKLDHISPLIPYGFIAGAALLSGILCLTLKETGDKPTRETLNDKDWTESCLADTTEGEFSDEIRETDV</sequence>
<dbReference type="Gene3D" id="1.20.1250.20">
    <property type="entry name" value="MFS general substrate transporter like domains"/>
    <property type="match status" value="1"/>
</dbReference>
<feature type="transmembrane region" description="Helical" evidence="5">
    <location>
        <begin position="196"/>
        <end position="216"/>
    </location>
</feature>
<protein>
    <recommendedName>
        <fullName evidence="8">Organic cation transporter</fullName>
    </recommendedName>
</protein>
<evidence type="ECO:0008006" key="8">
    <source>
        <dbReference type="Google" id="ProtNLM"/>
    </source>
</evidence>
<evidence type="ECO:0000313" key="7">
    <source>
        <dbReference type="Proteomes" id="UP000887567"/>
    </source>
</evidence>
<dbReference type="Proteomes" id="UP000887567">
    <property type="component" value="Unplaced"/>
</dbReference>
<feature type="transmembrane region" description="Helical" evidence="5">
    <location>
        <begin position="140"/>
        <end position="158"/>
    </location>
</feature>
<proteinExistence type="predicted"/>
<dbReference type="InterPro" id="IPR011701">
    <property type="entry name" value="MFS"/>
</dbReference>
<feature type="transmembrane region" description="Helical" evidence="5">
    <location>
        <begin position="170"/>
        <end position="190"/>
    </location>
</feature>
<dbReference type="GeneID" id="110254239"/>
<dbReference type="Pfam" id="PF07690">
    <property type="entry name" value="MFS_1"/>
    <property type="match status" value="1"/>
</dbReference>
<feature type="transmembrane region" description="Helical" evidence="5">
    <location>
        <begin position="101"/>
        <end position="120"/>
    </location>
</feature>
<dbReference type="EnsemblMetazoa" id="XM_021061212.2">
    <property type="protein sequence ID" value="XP_020916871.1"/>
    <property type="gene ID" value="LOC110254239"/>
</dbReference>
<keyword evidence="7" id="KW-1185">Reference proteome</keyword>
<dbReference type="OrthoDB" id="2544694at2759"/>
<dbReference type="InterPro" id="IPR036259">
    <property type="entry name" value="MFS_trans_sf"/>
</dbReference>
<evidence type="ECO:0000256" key="5">
    <source>
        <dbReference type="SAM" id="Phobius"/>
    </source>
</evidence>
<evidence type="ECO:0000256" key="2">
    <source>
        <dbReference type="ARBA" id="ARBA00022692"/>
    </source>
</evidence>
<keyword evidence="2 5" id="KW-0812">Transmembrane</keyword>
<evidence type="ECO:0000256" key="1">
    <source>
        <dbReference type="ARBA" id="ARBA00004141"/>
    </source>
</evidence>
<dbReference type="RefSeq" id="XP_020916871.1">
    <property type="nucleotide sequence ID" value="XM_021061212.2"/>
</dbReference>
<dbReference type="GO" id="GO:0016020">
    <property type="term" value="C:membrane"/>
    <property type="evidence" value="ECO:0007669"/>
    <property type="project" value="UniProtKB-SubCell"/>
</dbReference>
<reference evidence="6" key="1">
    <citation type="submission" date="2022-11" db="UniProtKB">
        <authorList>
            <consortium name="EnsemblMetazoa"/>
        </authorList>
    </citation>
    <scope>IDENTIFICATION</scope>
</reference>
<dbReference type="GO" id="GO:0022857">
    <property type="term" value="F:transmembrane transporter activity"/>
    <property type="evidence" value="ECO:0007669"/>
    <property type="project" value="InterPro"/>
</dbReference>
<dbReference type="KEGG" id="epa:110254239"/>
<dbReference type="SUPFAM" id="SSF103473">
    <property type="entry name" value="MFS general substrate transporter"/>
    <property type="match status" value="1"/>
</dbReference>
<organism evidence="6 7">
    <name type="scientific">Exaiptasia diaphana</name>
    <name type="common">Tropical sea anemone</name>
    <name type="synonym">Aiptasia pulchella</name>
    <dbReference type="NCBI Taxonomy" id="2652724"/>
    <lineage>
        <taxon>Eukaryota</taxon>
        <taxon>Metazoa</taxon>
        <taxon>Cnidaria</taxon>
        <taxon>Anthozoa</taxon>
        <taxon>Hexacorallia</taxon>
        <taxon>Actiniaria</taxon>
        <taxon>Aiptasiidae</taxon>
        <taxon>Exaiptasia</taxon>
    </lineage>
</organism>
<evidence type="ECO:0000313" key="6">
    <source>
        <dbReference type="EnsemblMetazoa" id="XP_020916871.1"/>
    </source>
</evidence>
<dbReference type="AlphaFoldDB" id="A0A913YAP2"/>
<dbReference type="PANTHER" id="PTHR24064">
    <property type="entry name" value="SOLUTE CARRIER FAMILY 22 MEMBER"/>
    <property type="match status" value="1"/>
</dbReference>